<dbReference type="Gene3D" id="3.40.50.720">
    <property type="entry name" value="NAD(P)-binding Rossmann-like Domain"/>
    <property type="match status" value="1"/>
</dbReference>
<organism evidence="2 3">
    <name type="scientific">Caerostris extrusa</name>
    <name type="common">Bark spider</name>
    <name type="synonym">Caerostris bankana</name>
    <dbReference type="NCBI Taxonomy" id="172846"/>
    <lineage>
        <taxon>Eukaryota</taxon>
        <taxon>Metazoa</taxon>
        <taxon>Ecdysozoa</taxon>
        <taxon>Arthropoda</taxon>
        <taxon>Chelicerata</taxon>
        <taxon>Arachnida</taxon>
        <taxon>Araneae</taxon>
        <taxon>Araneomorphae</taxon>
        <taxon>Entelegynae</taxon>
        <taxon>Araneoidea</taxon>
        <taxon>Araneidae</taxon>
        <taxon>Caerostris</taxon>
    </lineage>
</organism>
<dbReference type="AlphaFoldDB" id="A0AAV4S6Y2"/>
<keyword evidence="3" id="KW-1185">Reference proteome</keyword>
<evidence type="ECO:0008006" key="4">
    <source>
        <dbReference type="Google" id="ProtNLM"/>
    </source>
</evidence>
<accession>A0AAV4S6Y2</accession>
<dbReference type="InterPro" id="IPR002347">
    <property type="entry name" value="SDR_fam"/>
</dbReference>
<dbReference type="Pfam" id="PF00106">
    <property type="entry name" value="adh_short"/>
    <property type="match status" value="1"/>
</dbReference>
<dbReference type="InterPro" id="IPR036291">
    <property type="entry name" value="NAD(P)-bd_dom_sf"/>
</dbReference>
<sequence length="98" mass="11206">MYLLLLCGIPIISLIVLKLYLKFSAGICRCKNTMEDKVIIVTGANSGIGFETAKDLAARKARVILACRNMERDKKQQIRLLNRQETSMSWCVTWIYLH</sequence>
<name>A0AAV4S6Y2_CAEEX</name>
<dbReference type="SUPFAM" id="SSF51735">
    <property type="entry name" value="NAD(P)-binding Rossmann-fold domains"/>
    <property type="match status" value="1"/>
</dbReference>
<dbReference type="GO" id="GO:0016491">
    <property type="term" value="F:oxidoreductase activity"/>
    <property type="evidence" value="ECO:0007669"/>
    <property type="project" value="UniProtKB-KW"/>
</dbReference>
<dbReference type="PANTHER" id="PTHR43157:SF31">
    <property type="entry name" value="PHOSPHATIDYLINOSITOL-GLYCAN BIOSYNTHESIS CLASS F PROTEIN"/>
    <property type="match status" value="1"/>
</dbReference>
<gene>
    <name evidence="2" type="ORF">CEXT_299121</name>
</gene>
<dbReference type="PANTHER" id="PTHR43157">
    <property type="entry name" value="PHOSPHATIDYLINOSITOL-GLYCAN BIOSYNTHESIS CLASS F PROTEIN-RELATED"/>
    <property type="match status" value="1"/>
</dbReference>
<dbReference type="EMBL" id="BPLR01008917">
    <property type="protein sequence ID" value="GIY28182.1"/>
    <property type="molecule type" value="Genomic_DNA"/>
</dbReference>
<comment type="caution">
    <text evidence="2">The sequence shown here is derived from an EMBL/GenBank/DDBJ whole genome shotgun (WGS) entry which is preliminary data.</text>
</comment>
<evidence type="ECO:0000313" key="3">
    <source>
        <dbReference type="Proteomes" id="UP001054945"/>
    </source>
</evidence>
<evidence type="ECO:0000256" key="1">
    <source>
        <dbReference type="ARBA" id="ARBA00023002"/>
    </source>
</evidence>
<reference evidence="2 3" key="1">
    <citation type="submission" date="2021-06" db="EMBL/GenBank/DDBJ databases">
        <title>Caerostris extrusa draft genome.</title>
        <authorList>
            <person name="Kono N."/>
            <person name="Arakawa K."/>
        </authorList>
    </citation>
    <scope>NUCLEOTIDE SEQUENCE [LARGE SCALE GENOMIC DNA]</scope>
</reference>
<evidence type="ECO:0000313" key="2">
    <source>
        <dbReference type="EMBL" id="GIY28182.1"/>
    </source>
</evidence>
<protein>
    <recommendedName>
        <fullName evidence="4">Retinol dehydrogenase 11</fullName>
    </recommendedName>
</protein>
<proteinExistence type="predicted"/>
<keyword evidence="1" id="KW-0560">Oxidoreductase</keyword>
<dbReference type="Proteomes" id="UP001054945">
    <property type="component" value="Unassembled WGS sequence"/>
</dbReference>